<keyword evidence="2" id="KW-0808">Transferase</keyword>
<reference evidence="4" key="1">
    <citation type="submission" date="2020-08" db="EMBL/GenBank/DDBJ databases">
        <title>Whole genome shotgun sequence of Polymorphospora rubra NBRC 101157.</title>
        <authorList>
            <person name="Komaki H."/>
            <person name="Tamura T."/>
        </authorList>
    </citation>
    <scope>NUCLEOTIDE SEQUENCE</scope>
    <source>
        <strain evidence="4">NBRC 101157</strain>
    </source>
</reference>
<proteinExistence type="predicted"/>
<dbReference type="GO" id="GO:0016757">
    <property type="term" value="F:glycosyltransferase activity"/>
    <property type="evidence" value="ECO:0007669"/>
    <property type="project" value="UniProtKB-KW"/>
</dbReference>
<gene>
    <name evidence="4" type="ORF">Prubr_19720</name>
</gene>
<organism evidence="4 5">
    <name type="scientific">Polymorphospora rubra</name>
    <dbReference type="NCBI Taxonomy" id="338584"/>
    <lineage>
        <taxon>Bacteria</taxon>
        <taxon>Bacillati</taxon>
        <taxon>Actinomycetota</taxon>
        <taxon>Actinomycetes</taxon>
        <taxon>Micromonosporales</taxon>
        <taxon>Micromonosporaceae</taxon>
        <taxon>Polymorphospora</taxon>
    </lineage>
</organism>
<dbReference type="AlphaFoldDB" id="A0A810MUZ1"/>
<dbReference type="Pfam" id="PF13692">
    <property type="entry name" value="Glyco_trans_1_4"/>
    <property type="match status" value="1"/>
</dbReference>
<protein>
    <recommendedName>
        <fullName evidence="3">Glycosyltransferase subfamily 4-like N-terminal domain-containing protein</fullName>
    </recommendedName>
</protein>
<evidence type="ECO:0000256" key="2">
    <source>
        <dbReference type="ARBA" id="ARBA00022679"/>
    </source>
</evidence>
<dbReference type="InterPro" id="IPR050194">
    <property type="entry name" value="Glycosyltransferase_grp1"/>
</dbReference>
<dbReference type="Gene3D" id="3.40.50.2000">
    <property type="entry name" value="Glycogen Phosphorylase B"/>
    <property type="match status" value="2"/>
</dbReference>
<dbReference type="PANTHER" id="PTHR45947">
    <property type="entry name" value="SULFOQUINOVOSYL TRANSFERASE SQD2"/>
    <property type="match status" value="1"/>
</dbReference>
<keyword evidence="1" id="KW-0328">Glycosyltransferase</keyword>
<evidence type="ECO:0000313" key="4">
    <source>
        <dbReference type="EMBL" id="BCJ64951.1"/>
    </source>
</evidence>
<sequence length="399" mass="42414">MKILIGADTYAPDVNGASYFAQRLATALAGRHEVHVVCPSTGYGSRTTGTGAGIVEHRVRSLPVLRRKGFRFCAPVRLVAAARRILTEVRPDVVHVQSHFPLCRALIEAADGLGIPVVATNHFMPENLTHYVPVGDLGRRRLHEWAWQDLARVYARAEVVTAPTPYAAALAERAGVPGPVLPISCGMDVSRFGTGRNRAGFRLRYGVPARPTIGYVGRLDKEKNLDVVVRALARVRRHVDVQLMLVGTGAERGRLAALAAELGVADALVFTGFVADADLPAAYAATDVFVNAGTAELQSLVTLEAMACGVPVVGADASALPHLVRHGVTGLLFPPGDDAALAERLVAILSDPDRAAGLGRRGRLLAEEHDEARTVAAFEEIYARVGGNRPAVPALRVAA</sequence>
<evidence type="ECO:0000313" key="5">
    <source>
        <dbReference type="Proteomes" id="UP000680866"/>
    </source>
</evidence>
<dbReference type="SUPFAM" id="SSF53756">
    <property type="entry name" value="UDP-Glycosyltransferase/glycogen phosphorylase"/>
    <property type="match status" value="1"/>
</dbReference>
<name>A0A810MUZ1_9ACTN</name>
<accession>A0A810MUZ1</accession>
<dbReference type="GO" id="GO:1901137">
    <property type="term" value="P:carbohydrate derivative biosynthetic process"/>
    <property type="evidence" value="ECO:0007669"/>
    <property type="project" value="UniProtKB-ARBA"/>
</dbReference>
<dbReference type="Proteomes" id="UP000680866">
    <property type="component" value="Chromosome"/>
</dbReference>
<evidence type="ECO:0000259" key="3">
    <source>
        <dbReference type="Pfam" id="PF13439"/>
    </source>
</evidence>
<feature type="domain" description="Glycosyltransferase subfamily 4-like N-terminal" evidence="3">
    <location>
        <begin position="14"/>
        <end position="191"/>
    </location>
</feature>
<dbReference type="KEGG" id="pry:Prubr_19720"/>
<dbReference type="InterPro" id="IPR028098">
    <property type="entry name" value="Glyco_trans_4-like_N"/>
</dbReference>
<dbReference type="EMBL" id="AP023359">
    <property type="protein sequence ID" value="BCJ64951.1"/>
    <property type="molecule type" value="Genomic_DNA"/>
</dbReference>
<dbReference type="RefSeq" id="WP_212824052.1">
    <property type="nucleotide sequence ID" value="NZ_AP023359.1"/>
</dbReference>
<dbReference type="PANTHER" id="PTHR45947:SF3">
    <property type="entry name" value="SULFOQUINOVOSYL TRANSFERASE SQD2"/>
    <property type="match status" value="1"/>
</dbReference>
<evidence type="ECO:0000256" key="1">
    <source>
        <dbReference type="ARBA" id="ARBA00022676"/>
    </source>
</evidence>
<dbReference type="Pfam" id="PF13439">
    <property type="entry name" value="Glyco_transf_4"/>
    <property type="match status" value="1"/>
</dbReference>
<keyword evidence="5" id="KW-1185">Reference proteome</keyword>